<proteinExistence type="predicted"/>
<dbReference type="EMBL" id="RDQH01000341">
    <property type="protein sequence ID" value="RXH73115.1"/>
    <property type="molecule type" value="Genomic_DNA"/>
</dbReference>
<keyword evidence="1" id="KW-0472">Membrane</keyword>
<dbReference type="PANTHER" id="PTHR31170:SF17">
    <property type="match status" value="1"/>
</dbReference>
<reference evidence="2 3" key="1">
    <citation type="submission" date="2018-10" db="EMBL/GenBank/DDBJ databases">
        <title>A high-quality apple genome assembly.</title>
        <authorList>
            <person name="Hu J."/>
        </authorList>
    </citation>
    <scope>NUCLEOTIDE SEQUENCE [LARGE SCALE GENOMIC DNA]</scope>
    <source>
        <strain evidence="3">cv. HFTH1</strain>
        <tissue evidence="2">Young leaf</tissue>
    </source>
</reference>
<keyword evidence="3" id="KW-1185">Reference proteome</keyword>
<organism evidence="2 3">
    <name type="scientific">Malus domestica</name>
    <name type="common">Apple</name>
    <name type="synonym">Pyrus malus</name>
    <dbReference type="NCBI Taxonomy" id="3750"/>
    <lineage>
        <taxon>Eukaryota</taxon>
        <taxon>Viridiplantae</taxon>
        <taxon>Streptophyta</taxon>
        <taxon>Embryophyta</taxon>
        <taxon>Tracheophyta</taxon>
        <taxon>Spermatophyta</taxon>
        <taxon>Magnoliopsida</taxon>
        <taxon>eudicotyledons</taxon>
        <taxon>Gunneridae</taxon>
        <taxon>Pentapetalae</taxon>
        <taxon>rosids</taxon>
        <taxon>fabids</taxon>
        <taxon>Rosales</taxon>
        <taxon>Rosaceae</taxon>
        <taxon>Amygdaloideae</taxon>
        <taxon>Maleae</taxon>
        <taxon>Malus</taxon>
    </lineage>
</organism>
<comment type="caution">
    <text evidence="2">The sequence shown here is derived from an EMBL/GenBank/DDBJ whole genome shotgun (WGS) entry which is preliminary data.</text>
</comment>
<sequence>METSNETAPNDIENQYTPLANSMRKEFTTLSPVSSSCCIYRVPERIRCVNEKLYTPQAVSIGPLHHGRKGLNPILDEHKQRYLKDFIARTKVSLEDHIKTIKNQEERLRCCYAEPIKYSSDEFVRIILVDAAFTIEVLLKDKFDDFVDENDRIFHKPLMLHDIWKDMWLIENQLPLFILEDLFEACKTSLPSSSHNITSIISLSFEFFKHLLPVEKLDDNVKTSKSVAHFVDLFKRVFEIHLPLEPKAGGELKSVNIPSLTELQQVGVQFKAASRENKFGIQFSTSNGTLTIPRFPLGYETEIIRNVVAFEQCHFLNTATDTLYMSSYAFFMGGLVKTTKDVELLVEYQIAEVVKVLVSDTSERSAPLNTISTGVNPNFHKFYYDTICEDLNNYCSKPWHKWKANLKQNYFNTPWASISVIAAVVLLILTFIQTVFSMIPAT</sequence>
<dbReference type="PANTHER" id="PTHR31170">
    <property type="entry name" value="BNAC04G53230D PROTEIN"/>
    <property type="match status" value="1"/>
</dbReference>
<dbReference type="Pfam" id="PF03140">
    <property type="entry name" value="DUF247"/>
    <property type="match status" value="1"/>
</dbReference>
<evidence type="ECO:0000313" key="2">
    <source>
        <dbReference type="EMBL" id="RXH73115.1"/>
    </source>
</evidence>
<name>A0A498HU59_MALDO</name>
<dbReference type="AlphaFoldDB" id="A0A498HU59"/>
<protein>
    <submittedName>
        <fullName evidence="2">Uncharacterized protein</fullName>
    </submittedName>
</protein>
<dbReference type="Proteomes" id="UP000290289">
    <property type="component" value="Chromosome 15"/>
</dbReference>
<feature type="transmembrane region" description="Helical" evidence="1">
    <location>
        <begin position="415"/>
        <end position="439"/>
    </location>
</feature>
<evidence type="ECO:0000256" key="1">
    <source>
        <dbReference type="SAM" id="Phobius"/>
    </source>
</evidence>
<dbReference type="KEGG" id="mdm:103441711"/>
<accession>A0A498HU59</accession>
<keyword evidence="1" id="KW-1133">Transmembrane helix</keyword>
<keyword evidence="1" id="KW-0812">Transmembrane</keyword>
<dbReference type="InterPro" id="IPR004158">
    <property type="entry name" value="DUF247_pln"/>
</dbReference>
<dbReference type="OrthoDB" id="1157324at2759"/>
<evidence type="ECO:0000313" key="3">
    <source>
        <dbReference type="Proteomes" id="UP000290289"/>
    </source>
</evidence>
<gene>
    <name evidence="2" type="ORF">DVH24_012799</name>
</gene>